<keyword evidence="3" id="KW-1185">Reference proteome</keyword>
<proteinExistence type="predicted"/>
<evidence type="ECO:0000256" key="1">
    <source>
        <dbReference type="SAM" id="Phobius"/>
    </source>
</evidence>
<protein>
    <submittedName>
        <fullName evidence="2">Uncharacterized protein</fullName>
    </submittedName>
</protein>
<keyword evidence="1" id="KW-0812">Transmembrane</keyword>
<feature type="transmembrane region" description="Helical" evidence="1">
    <location>
        <begin position="300"/>
        <end position="318"/>
    </location>
</feature>
<feature type="transmembrane region" description="Helical" evidence="1">
    <location>
        <begin position="270"/>
        <end position="288"/>
    </location>
</feature>
<keyword evidence="1" id="KW-1133">Transmembrane helix</keyword>
<organism evidence="2 3">
    <name type="scientific">Pelagomonas calceolata</name>
    <dbReference type="NCBI Taxonomy" id="35677"/>
    <lineage>
        <taxon>Eukaryota</taxon>
        <taxon>Sar</taxon>
        <taxon>Stramenopiles</taxon>
        <taxon>Ochrophyta</taxon>
        <taxon>Pelagophyceae</taxon>
        <taxon>Pelagomonadales</taxon>
        <taxon>Pelagomonadaceae</taxon>
        <taxon>Pelagomonas</taxon>
    </lineage>
</organism>
<sequence>MPKDASLDLFLGLYVQVWCLQLLKERARGALLTPCVLALAAAVAFAGAALVRRRHKHEARKAVAAAGLYYLVRRGSSSNHVLLQALLAVAVLEARDGAALRAYGRQLLGALYGMTALAKLNDGWVDGRGSCVALIAAAGVHELGLPPPPRAVFAAQPYVGIVAEVALAVAFALRSAGRLGSRRWTIALAVAGGAFHVLLAAPRPPLSVYPFSALMAPLFALGLSDGSDLDGAKASLGLALGSVALAEAHKVAVGAAAARVEYPPYVSWDLGLSWCALAFVLVARDAVAAPPRRPARVHRTSLAAMLLLLASALPYVGLRTHPSFIMFSNLRIEGGRSNHWFLSSSVLRRIDLGGGAMADTVIVYKASPAIRDLEVDLGRYMDPRVAAAVDAANASRRFLISPPLGAWPLPDWPAPAGRAADTFAVPFVELRRRVSAAAAAGLDAAVTYGRAGARRTFAIKRDGSLAAGSDPLLREPLPAPWRWVYRFRPFDAEGVVHCRH</sequence>
<feature type="transmembrane region" description="Helical" evidence="1">
    <location>
        <begin position="29"/>
        <end position="51"/>
    </location>
</feature>
<reference evidence="2" key="1">
    <citation type="submission" date="2021-11" db="EMBL/GenBank/DDBJ databases">
        <authorList>
            <consortium name="Genoscope - CEA"/>
            <person name="William W."/>
        </authorList>
    </citation>
    <scope>NUCLEOTIDE SEQUENCE</scope>
</reference>
<keyword evidence="1" id="KW-0472">Membrane</keyword>
<dbReference type="OrthoDB" id="414028at2759"/>
<name>A0A8J2SHA6_9STRA</name>
<comment type="caution">
    <text evidence="2">The sequence shown here is derived from an EMBL/GenBank/DDBJ whole genome shotgun (WGS) entry which is preliminary data.</text>
</comment>
<dbReference type="Proteomes" id="UP000789595">
    <property type="component" value="Unassembled WGS sequence"/>
</dbReference>
<gene>
    <name evidence="2" type="ORF">PECAL_3P17470</name>
</gene>
<evidence type="ECO:0000313" key="3">
    <source>
        <dbReference type="Proteomes" id="UP000789595"/>
    </source>
</evidence>
<feature type="transmembrane region" description="Helical" evidence="1">
    <location>
        <begin position="184"/>
        <end position="201"/>
    </location>
</feature>
<evidence type="ECO:0000313" key="2">
    <source>
        <dbReference type="EMBL" id="CAH0371795.1"/>
    </source>
</evidence>
<dbReference type="EMBL" id="CAKKNE010000003">
    <property type="protein sequence ID" value="CAH0371795.1"/>
    <property type="molecule type" value="Genomic_DNA"/>
</dbReference>
<accession>A0A8J2SHA6</accession>
<dbReference type="AlphaFoldDB" id="A0A8J2SHA6"/>